<dbReference type="InterPro" id="IPR020196">
    <property type="entry name" value="Uncharacterised_YqgB"/>
</dbReference>
<proteinExistence type="inferred from homology"/>
<evidence type="ECO:0000313" key="5">
    <source>
        <dbReference type="EMBL" id="OSL46666.1"/>
    </source>
</evidence>
<dbReference type="Pfam" id="PF11036">
    <property type="entry name" value="YqgB"/>
    <property type="match status" value="1"/>
</dbReference>
<comment type="similarity">
    <text evidence="2">Belongs to the YqgB family.</text>
</comment>
<dbReference type="EMBL" id="ADJX01000008">
    <property type="protein sequence ID" value="OSL46666.1"/>
    <property type="molecule type" value="Genomic_DNA"/>
</dbReference>
<evidence type="ECO:0000256" key="1">
    <source>
        <dbReference type="ARBA" id="ARBA00004496"/>
    </source>
</evidence>
<dbReference type="AlphaFoldDB" id="A0AAJ3NX27"/>
<accession>A0AAJ3NX27</accession>
<evidence type="ECO:0000256" key="4">
    <source>
        <dbReference type="ARBA" id="ARBA00022490"/>
    </source>
</evidence>
<reference evidence="5 6" key="1">
    <citation type="submission" date="2010-04" db="EMBL/GenBank/DDBJ databases">
        <title>The Genome Sequence of Escherichia coli H605.</title>
        <authorList>
            <consortium name="The Broad Institute Genome Sequencing Platform"/>
            <consortium name="The Broad Institute Genome Sequencing Center for Infectious Disease"/>
            <person name="Feldgarden M."/>
            <person name="Gordon D.M."/>
            <person name="Johnson J.R."/>
            <person name="Johnston B.D."/>
            <person name="Young S."/>
            <person name="Zeng Q."/>
            <person name="Koehrsen M."/>
            <person name="Alvarado L."/>
            <person name="Berlin A.M."/>
            <person name="Borenstein D."/>
            <person name="Chapman S.B."/>
            <person name="Chen Z."/>
            <person name="Engels R."/>
            <person name="Freedman E."/>
            <person name="Gellesch M."/>
            <person name="Goldberg J."/>
            <person name="Griggs A."/>
            <person name="Gujja S."/>
            <person name="Heilman E.R."/>
            <person name="Heiman D.I."/>
            <person name="Hepburn T.A."/>
            <person name="Howarth C."/>
            <person name="Jen D."/>
            <person name="Larson L."/>
            <person name="Mehta T."/>
            <person name="Park D."/>
            <person name="Pearson M."/>
            <person name="Richards J."/>
            <person name="Roberts A."/>
            <person name="Saif S."/>
            <person name="Shea T.D."/>
            <person name="Shenoy N."/>
            <person name="Sisk P."/>
            <person name="Stolte C."/>
            <person name="Sykes S.N."/>
            <person name="Walk T."/>
            <person name="White J."/>
            <person name="Yandava C."/>
            <person name="Haas B."/>
            <person name="Henn M.R."/>
            <person name="Nusbaum C."/>
            <person name="Birren B."/>
        </authorList>
    </citation>
    <scope>NUCLEOTIDE SEQUENCE [LARGE SCALE GENOMIC DNA]</scope>
    <source>
        <strain evidence="5 6">H605</strain>
    </source>
</reference>
<name>A0AAJ3NX27_ECOLX</name>
<evidence type="ECO:0000256" key="3">
    <source>
        <dbReference type="ARBA" id="ARBA00018270"/>
    </source>
</evidence>
<dbReference type="NCBIfam" id="NF033844">
    <property type="entry name" value="small_YqgB"/>
    <property type="match status" value="1"/>
</dbReference>
<keyword evidence="4" id="KW-0963">Cytoplasm</keyword>
<organism evidence="5 6">
    <name type="scientific">Escherichia coli H605</name>
    <dbReference type="NCBI Taxonomy" id="656410"/>
    <lineage>
        <taxon>Bacteria</taxon>
        <taxon>Pseudomonadati</taxon>
        <taxon>Pseudomonadota</taxon>
        <taxon>Gammaproteobacteria</taxon>
        <taxon>Enterobacterales</taxon>
        <taxon>Enterobacteriaceae</taxon>
        <taxon>Escherichia</taxon>
    </lineage>
</organism>
<evidence type="ECO:0000256" key="2">
    <source>
        <dbReference type="ARBA" id="ARBA00008499"/>
    </source>
</evidence>
<protein>
    <recommendedName>
        <fullName evidence="3">Uncharacterized protein YqgB</fullName>
    </recommendedName>
</protein>
<dbReference type="Proteomes" id="UP000243401">
    <property type="component" value="Unassembled WGS sequence"/>
</dbReference>
<gene>
    <name evidence="5" type="ORF">EATG_01753</name>
</gene>
<evidence type="ECO:0000313" key="6">
    <source>
        <dbReference type="Proteomes" id="UP000243401"/>
    </source>
</evidence>
<comment type="subcellular location">
    <subcellularLocation>
        <location evidence="1">Cytoplasm</location>
    </subcellularLocation>
</comment>
<sequence length="48" mass="5452">MFNNVMKKKPVAQSERQHTLLENPCAYGLLSQFQAAIVVNCFTLNKII</sequence>
<dbReference type="GO" id="GO:0005737">
    <property type="term" value="C:cytoplasm"/>
    <property type="evidence" value="ECO:0007669"/>
    <property type="project" value="UniProtKB-SubCell"/>
</dbReference>
<comment type="caution">
    <text evidence="5">The sequence shown here is derived from an EMBL/GenBank/DDBJ whole genome shotgun (WGS) entry which is preliminary data.</text>
</comment>